<gene>
    <name evidence="2" type="ORF">C4D60_Mb09t18100</name>
</gene>
<reference evidence="2 3" key="1">
    <citation type="journal article" date="2019" name="Nat. Plants">
        <title>Genome sequencing of Musa balbisiana reveals subgenome evolution and function divergence in polyploid bananas.</title>
        <authorList>
            <person name="Yao X."/>
        </authorList>
    </citation>
    <scope>NUCLEOTIDE SEQUENCE [LARGE SCALE GENOMIC DNA]</scope>
    <source>
        <strain evidence="3">cv. DH-PKW</strain>
        <tissue evidence="2">Leaves</tissue>
    </source>
</reference>
<feature type="domain" description="Cyclin-D1-binding protein 1-like N-terminal" evidence="1">
    <location>
        <begin position="1"/>
        <end position="119"/>
    </location>
</feature>
<dbReference type="STRING" id="52838.A0A4S8IIM2"/>
<dbReference type="GO" id="GO:0005634">
    <property type="term" value="C:nucleus"/>
    <property type="evidence" value="ECO:0007669"/>
    <property type="project" value="TreeGrafter"/>
</dbReference>
<name>A0A4S8IIM2_MUSBA</name>
<organism evidence="2 3">
    <name type="scientific">Musa balbisiana</name>
    <name type="common">Banana</name>
    <dbReference type="NCBI Taxonomy" id="52838"/>
    <lineage>
        <taxon>Eukaryota</taxon>
        <taxon>Viridiplantae</taxon>
        <taxon>Streptophyta</taxon>
        <taxon>Embryophyta</taxon>
        <taxon>Tracheophyta</taxon>
        <taxon>Spermatophyta</taxon>
        <taxon>Magnoliopsida</taxon>
        <taxon>Liliopsida</taxon>
        <taxon>Zingiberales</taxon>
        <taxon>Musaceae</taxon>
        <taxon>Musa</taxon>
    </lineage>
</organism>
<dbReference type="InterPro" id="IPR049317">
    <property type="entry name" value="GCIP-like_N"/>
</dbReference>
<evidence type="ECO:0000259" key="1">
    <source>
        <dbReference type="Pfam" id="PF13324"/>
    </source>
</evidence>
<protein>
    <recommendedName>
        <fullName evidence="1">Cyclin-D1-binding protein 1-like N-terminal domain-containing protein</fullName>
    </recommendedName>
</protein>
<proteinExistence type="predicted"/>
<dbReference type="PANTHER" id="PTHR15492">
    <property type="entry name" value="CYCLIN D1-BINDING PROTEIN 1"/>
    <property type="match status" value="1"/>
</dbReference>
<dbReference type="AlphaFoldDB" id="A0A4S8IIM2"/>
<dbReference type="InterPro" id="IPR026907">
    <property type="entry name" value="GCIP-like"/>
</dbReference>
<dbReference type="Proteomes" id="UP000317650">
    <property type="component" value="Chromosome 9"/>
</dbReference>
<dbReference type="EMBL" id="PYDT01000010">
    <property type="protein sequence ID" value="THU47674.1"/>
    <property type="molecule type" value="Genomic_DNA"/>
</dbReference>
<dbReference type="PANTHER" id="PTHR15492:SF1">
    <property type="entry name" value="CYCLIN-D1-BINDING PROTEIN 1"/>
    <property type="match status" value="1"/>
</dbReference>
<keyword evidence="3" id="KW-1185">Reference proteome</keyword>
<dbReference type="Pfam" id="PF13324">
    <property type="entry name" value="GCIP_N"/>
    <property type="match status" value="1"/>
</dbReference>
<comment type="caution">
    <text evidence="2">The sequence shown here is derived from an EMBL/GenBank/DDBJ whole genome shotgun (WGS) entry which is preliminary data.</text>
</comment>
<evidence type="ECO:0000313" key="3">
    <source>
        <dbReference type="Proteomes" id="UP000317650"/>
    </source>
</evidence>
<sequence length="119" mass="12728">MLWSGEAPDIMALEENMGAYCNILHGFLSFCHGSKVGAGPTLHASISASAKQVVDCSIALLREAVCYHESHDHVKRLSNPQLAGTVWEACDALKKTATTNCTAVLRAMTQVAVSVKDIL</sequence>
<accession>A0A4S8IIM2</accession>
<evidence type="ECO:0000313" key="2">
    <source>
        <dbReference type="EMBL" id="THU47674.1"/>
    </source>
</evidence>